<keyword evidence="3" id="KW-1185">Reference proteome</keyword>
<dbReference type="Proteomes" id="UP000283269">
    <property type="component" value="Unassembled WGS sequence"/>
</dbReference>
<organism evidence="2 3">
    <name type="scientific">Psilocybe cyanescens</name>
    <dbReference type="NCBI Taxonomy" id="93625"/>
    <lineage>
        <taxon>Eukaryota</taxon>
        <taxon>Fungi</taxon>
        <taxon>Dikarya</taxon>
        <taxon>Basidiomycota</taxon>
        <taxon>Agaricomycotina</taxon>
        <taxon>Agaricomycetes</taxon>
        <taxon>Agaricomycetidae</taxon>
        <taxon>Agaricales</taxon>
        <taxon>Agaricineae</taxon>
        <taxon>Strophariaceae</taxon>
        <taxon>Psilocybe</taxon>
    </lineage>
</organism>
<sequence>MTSQVILIELFDKACEGEVFGEEEMRRGNVDTRREHAIPHLDLDGEKDYTPGPQLVPAPSLPTDPTPPPNCTWSYISFSAASLAALKDLAVSTLPSSTEFISTDDVITAFIWLHITRARLPNQHNTTKKQARARAREKAPSHARSIPAAS</sequence>
<evidence type="ECO:0000313" key="3">
    <source>
        <dbReference type="Proteomes" id="UP000283269"/>
    </source>
</evidence>
<feature type="compositionally biased region" description="Basic and acidic residues" evidence="1">
    <location>
        <begin position="39"/>
        <end position="49"/>
    </location>
</feature>
<comment type="caution">
    <text evidence="2">The sequence shown here is derived from an EMBL/GenBank/DDBJ whole genome shotgun (WGS) entry which is preliminary data.</text>
</comment>
<proteinExistence type="predicted"/>
<accession>A0A409X0J6</accession>
<dbReference type="EMBL" id="NHYD01002905">
    <property type="protein sequence ID" value="PPQ84251.1"/>
    <property type="molecule type" value="Genomic_DNA"/>
</dbReference>
<dbReference type="InParanoid" id="A0A409X0J6"/>
<feature type="region of interest" description="Disordered" evidence="1">
    <location>
        <begin position="123"/>
        <end position="150"/>
    </location>
</feature>
<gene>
    <name evidence="2" type="ORF">CVT25_011910</name>
</gene>
<feature type="region of interest" description="Disordered" evidence="1">
    <location>
        <begin position="39"/>
        <end position="67"/>
    </location>
</feature>
<protein>
    <submittedName>
        <fullName evidence="2">Uncharacterized protein</fullName>
    </submittedName>
</protein>
<name>A0A409X0J6_PSICY</name>
<dbReference type="AlphaFoldDB" id="A0A409X0J6"/>
<reference evidence="2 3" key="1">
    <citation type="journal article" date="2018" name="Evol. Lett.">
        <title>Horizontal gene cluster transfer increased hallucinogenic mushroom diversity.</title>
        <authorList>
            <person name="Reynolds H.T."/>
            <person name="Vijayakumar V."/>
            <person name="Gluck-Thaler E."/>
            <person name="Korotkin H.B."/>
            <person name="Matheny P.B."/>
            <person name="Slot J.C."/>
        </authorList>
    </citation>
    <scope>NUCLEOTIDE SEQUENCE [LARGE SCALE GENOMIC DNA]</scope>
    <source>
        <strain evidence="2 3">2631</strain>
    </source>
</reference>
<dbReference type="Gene3D" id="3.30.559.10">
    <property type="entry name" value="Chloramphenicol acetyltransferase-like domain"/>
    <property type="match status" value="2"/>
</dbReference>
<dbReference type="InterPro" id="IPR023213">
    <property type="entry name" value="CAT-like_dom_sf"/>
</dbReference>
<feature type="compositionally biased region" description="Pro residues" evidence="1">
    <location>
        <begin position="54"/>
        <end position="67"/>
    </location>
</feature>
<dbReference type="OrthoDB" id="1862401at2759"/>
<evidence type="ECO:0000256" key="1">
    <source>
        <dbReference type="SAM" id="MobiDB-lite"/>
    </source>
</evidence>
<dbReference type="STRING" id="93625.A0A409X0J6"/>
<evidence type="ECO:0000313" key="2">
    <source>
        <dbReference type="EMBL" id="PPQ84251.1"/>
    </source>
</evidence>